<dbReference type="GO" id="GO:0016020">
    <property type="term" value="C:membrane"/>
    <property type="evidence" value="ECO:0007669"/>
    <property type="project" value="UniProtKB-SubCell"/>
</dbReference>
<dbReference type="GO" id="GO:0052621">
    <property type="term" value="F:diguanylate cyclase activity"/>
    <property type="evidence" value="ECO:0007669"/>
    <property type="project" value="TreeGrafter"/>
</dbReference>
<dbReference type="InterPro" id="IPR027417">
    <property type="entry name" value="P-loop_NTPase"/>
</dbReference>
<dbReference type="InterPro" id="IPR011009">
    <property type="entry name" value="Kinase-like_dom_sf"/>
</dbReference>
<dbReference type="InterPro" id="IPR041664">
    <property type="entry name" value="AAA_16"/>
</dbReference>
<dbReference type="SUPFAM" id="SSF55073">
    <property type="entry name" value="Nucleotide cyclase"/>
    <property type="match status" value="1"/>
</dbReference>
<dbReference type="InterPro" id="IPR029787">
    <property type="entry name" value="Nucleotide_cyclase"/>
</dbReference>
<gene>
    <name evidence="5" type="ORF">SAMN02745975_02279</name>
</gene>
<dbReference type="OrthoDB" id="9805474at2"/>
<dbReference type="Pfam" id="PF00990">
    <property type="entry name" value="GGDEF"/>
    <property type="match status" value="1"/>
</dbReference>
<feature type="domain" description="GGDEF" evidence="4">
    <location>
        <begin position="1491"/>
        <end position="1622"/>
    </location>
</feature>
<evidence type="ECO:0000259" key="4">
    <source>
        <dbReference type="PROSITE" id="PS50887"/>
    </source>
</evidence>
<dbReference type="FunFam" id="3.30.70.270:FF:000001">
    <property type="entry name" value="Diguanylate cyclase domain protein"/>
    <property type="match status" value="1"/>
</dbReference>
<dbReference type="PROSITE" id="PS50887">
    <property type="entry name" value="GGDEF"/>
    <property type="match status" value="1"/>
</dbReference>
<feature type="repeat" description="TPR" evidence="2">
    <location>
        <begin position="932"/>
        <end position="965"/>
    </location>
</feature>
<dbReference type="NCBIfam" id="TIGR00254">
    <property type="entry name" value="GGDEF"/>
    <property type="match status" value="1"/>
</dbReference>
<dbReference type="STRING" id="1121919.SAMN02745975_02279"/>
<dbReference type="Pfam" id="PF13191">
    <property type="entry name" value="AAA_16"/>
    <property type="match status" value="1"/>
</dbReference>
<dbReference type="InterPro" id="IPR000160">
    <property type="entry name" value="GGDEF_dom"/>
</dbReference>
<dbReference type="SMART" id="SM00220">
    <property type="entry name" value="S_TKc"/>
    <property type="match status" value="1"/>
</dbReference>
<dbReference type="EMBL" id="FQZV01000028">
    <property type="protein sequence ID" value="SHJ52106.1"/>
    <property type="molecule type" value="Genomic_DNA"/>
</dbReference>
<reference evidence="6" key="1">
    <citation type="submission" date="2016-11" db="EMBL/GenBank/DDBJ databases">
        <authorList>
            <person name="Varghese N."/>
            <person name="Submissions S."/>
        </authorList>
    </citation>
    <scope>NUCLEOTIDE SEQUENCE [LARGE SCALE GENOMIC DNA]</scope>
    <source>
        <strain evidence="6">DSM 17957</strain>
    </source>
</reference>
<protein>
    <submittedName>
        <fullName evidence="5">Diguanylate cyclase (GGDEF) domain-containing protein</fullName>
    </submittedName>
</protein>
<evidence type="ECO:0000313" key="6">
    <source>
        <dbReference type="Proteomes" id="UP000184536"/>
    </source>
</evidence>
<proteinExistence type="predicted"/>
<dbReference type="SUPFAM" id="SSF56112">
    <property type="entry name" value="Protein kinase-like (PK-like)"/>
    <property type="match status" value="1"/>
</dbReference>
<dbReference type="InterPro" id="IPR000719">
    <property type="entry name" value="Prot_kinase_dom"/>
</dbReference>
<dbReference type="Gene3D" id="3.30.70.270">
    <property type="match status" value="1"/>
</dbReference>
<feature type="repeat" description="TPR" evidence="2">
    <location>
        <begin position="731"/>
        <end position="764"/>
    </location>
</feature>
<dbReference type="InterPro" id="IPR011990">
    <property type="entry name" value="TPR-like_helical_dom_sf"/>
</dbReference>
<dbReference type="InterPro" id="IPR050469">
    <property type="entry name" value="Diguanylate_Cyclase"/>
</dbReference>
<dbReference type="SMART" id="SM00028">
    <property type="entry name" value="TPR"/>
    <property type="match status" value="7"/>
</dbReference>
<evidence type="ECO:0000259" key="3">
    <source>
        <dbReference type="PROSITE" id="PS50011"/>
    </source>
</evidence>
<dbReference type="Proteomes" id="UP000184536">
    <property type="component" value="Unassembled WGS sequence"/>
</dbReference>
<dbReference type="InterPro" id="IPR029016">
    <property type="entry name" value="GAF-like_dom_sf"/>
</dbReference>
<dbReference type="PROSITE" id="PS50005">
    <property type="entry name" value="TPR"/>
    <property type="match status" value="2"/>
</dbReference>
<dbReference type="Gene3D" id="1.25.40.10">
    <property type="entry name" value="Tetratricopeptide repeat domain"/>
    <property type="match status" value="2"/>
</dbReference>
<dbReference type="Gene3D" id="3.30.450.40">
    <property type="match status" value="1"/>
</dbReference>
<dbReference type="InterPro" id="IPR043128">
    <property type="entry name" value="Rev_trsase/Diguanyl_cyclase"/>
</dbReference>
<dbReference type="Pfam" id="PF00069">
    <property type="entry name" value="Pkinase"/>
    <property type="match status" value="1"/>
</dbReference>
<keyword evidence="2" id="KW-0802">TPR repeat</keyword>
<name>A0A1M6JZF9_9FIRM</name>
<evidence type="ECO:0000256" key="2">
    <source>
        <dbReference type="PROSITE-ProRule" id="PRU00339"/>
    </source>
</evidence>
<dbReference type="InterPro" id="IPR019734">
    <property type="entry name" value="TPR_rpt"/>
</dbReference>
<keyword evidence="6" id="KW-1185">Reference proteome</keyword>
<dbReference type="SUPFAM" id="SSF48452">
    <property type="entry name" value="TPR-like"/>
    <property type="match status" value="2"/>
</dbReference>
<dbReference type="Pfam" id="PF13181">
    <property type="entry name" value="TPR_8"/>
    <property type="match status" value="2"/>
</dbReference>
<dbReference type="PANTHER" id="PTHR45138:SF9">
    <property type="entry name" value="DIGUANYLATE CYCLASE DGCM-RELATED"/>
    <property type="match status" value="1"/>
</dbReference>
<dbReference type="SMART" id="SM00267">
    <property type="entry name" value="GGDEF"/>
    <property type="match status" value="1"/>
</dbReference>
<accession>A0A1M6JZF9</accession>
<evidence type="ECO:0000313" key="5">
    <source>
        <dbReference type="EMBL" id="SHJ52106.1"/>
    </source>
</evidence>
<dbReference type="RefSeq" id="WP_110941404.1">
    <property type="nucleotide sequence ID" value="NZ_FQZV01000028.1"/>
</dbReference>
<dbReference type="Gene3D" id="3.40.50.300">
    <property type="entry name" value="P-loop containing nucleotide triphosphate hydrolases"/>
    <property type="match status" value="1"/>
</dbReference>
<sequence length="1797" mass="210259">MKLINGRYKVLKDLQRDFCSSYYIVTDIVKNNTNLCLRLFEPEYAESMWIRHYVEQYIFLSTIEHDNILKNYSFDLMHTIDNKEVSLRQYFYTTEYIPYDPISYTELTREDRLTCILKICKALKFLHFRGIIYKHLNPENIKIYSTEEGLIVKLADLAQITQIEYTRTRIDAIYHKFLSPEYQLGASIDATSDIYSLGVLAYYFYSGIDYREIDFIRSVVTANIQTEPSDHIFQSIKKMTAYEKIDRPQNITEVMLEISKDARVLDKTRSDKHSYERLNFKTTMVNRENELKKVLNIVSTLQKNSLKKECIFIQGEYGIGKSRFLKEVIYRLRLKNITTYSSVFVESCKTPYKPFIDIIKQMLKYANKELIQKYGAELVKIIPSMSNVWDIKPSIPLAGEKEKLRLYDRICNFINDCASVRPAVIVIDNFHYADTNTIELVDFFIKQKKSTPLLFLLAYRNEDIGDVLHQIGQWRSVSKTDEIQLTKFNLQETASLIQNILGMAWKPIQLATRIMHVTDGNPRYIEEVVKNLFIQRLISVNSKDLWVANVDDLYDLQLPANIDEALIHQMNAFDQDMIEVLKCISIFNTSISSSILSDMLPKYQNSLQELLTDLVEMKILSEKLEDWGFTYDYYNRQLKNYVYNRIPEEEKVLFHRSAAKILEDNYIKESRKNKDELIHHLTKCGNMEKAIDYCIESAQKMVDLSIHSQALEFYNKALALYYMCTDDQRKTKILLSMGDIYLHIGESEKALKCYEQTIESAIAFQLMEYVVDAKNKISEIYLNKKKLYESKLIINKGIQIAKEIQYHEGLLEASYILSNIYFIEQNITDFNNLVESSLAKSYECQNDHYIGHFLNQKGKLHRLHGSYDEAMMYFIHSFEHFQRSGNIMDEIKPINNMGVLIFENIGDTKLARKYYKKALQIAQKHNYITGTNIYHFNIGETYLKEGQFQKAEDHFIKALQIAEETEDHGELFWIYLYLSDTNLKMSEYTKAYNYLLKAESEYDEKSNSYKDLVQLKLIKASWYSAVGAVDLARKEVSEINVSSQIMDETVKFLVISLDYRLHRDDKVLKNKLDSWMQDLSIQSQEPNLKQELRSVLLEEAEILIEAGQMQKAGELLKKDEACLQQNKSKTLNLRRQYLEGLFQEDKISYYENLLKQISGDEFLEIKWRIYQTLGDEYFRLYEHYNAVNCYINGLDVIRRLTYKVPVQFQTSYLNKDANKVILRKQVDIIRKIIEEDGQDKQHLKDINEWKEMKDLKVFFDFSDLQSLFSNTAFLQSAMKEYQELFSNRVSNIHELIQMLTFNDIENIQMILSYCVQITLAKRGFVIIVDQDNAVSNIIKLDTAQKLPDIHPLLDRVKLKQEGILIKTRFDNRAYQTFDFLPHDAQAAICIPIYKNEENRYPLTKEKRKTHEAAIEKIIHGYIYLDTDKIFNKFDWNAFKMCSMLTNLLNLSIENYHLKMTASIDKLTGVYMRKHFEKLFKEEIVQARSNKSEFSIIMCDIDKFKSVNDLYGHRKGDEVLSRIGSIIKDNLRSVDIVGRYGGEEFIIFLPKTNGINAKAALEKIRKIIETTDLLGGEHPVTISCGIATFPEHGYFEDELVEKADQALYHAKETGRNKTVIWDKNIANIRKRVDKLAGILSGNMAEDHRRVQVVVEIIELLKSDWDKEKKIFELLGRIIEITEAEKGALYRIQNEQVQERYARQRFKDEWLEDIEINHYKMSEIILSKSGDFFIDWETIPSIDDFTGTPDWQSVMLFPILHAGESKGILYLSVPIKEREFDSNTFNFVNAITGAIGAIL</sequence>
<dbReference type="SUPFAM" id="SSF52540">
    <property type="entry name" value="P-loop containing nucleoside triphosphate hydrolases"/>
    <property type="match status" value="1"/>
</dbReference>
<dbReference type="Gene3D" id="1.10.510.10">
    <property type="entry name" value="Transferase(Phosphotransferase) domain 1"/>
    <property type="match status" value="1"/>
</dbReference>
<feature type="domain" description="Protein kinase" evidence="3">
    <location>
        <begin position="8"/>
        <end position="291"/>
    </location>
</feature>
<evidence type="ECO:0000256" key="1">
    <source>
        <dbReference type="ARBA" id="ARBA00004167"/>
    </source>
</evidence>
<comment type="subcellular location">
    <subcellularLocation>
        <location evidence="1">Membrane</location>
        <topology evidence="1">Single-pass membrane protein</topology>
    </subcellularLocation>
</comment>
<dbReference type="PANTHER" id="PTHR45138">
    <property type="entry name" value="REGULATORY COMPONENTS OF SENSORY TRANSDUCTION SYSTEM"/>
    <property type="match status" value="1"/>
</dbReference>
<organism evidence="5 6">
    <name type="scientific">Geosporobacter subterraneus DSM 17957</name>
    <dbReference type="NCBI Taxonomy" id="1121919"/>
    <lineage>
        <taxon>Bacteria</taxon>
        <taxon>Bacillati</taxon>
        <taxon>Bacillota</taxon>
        <taxon>Clostridia</taxon>
        <taxon>Peptostreptococcales</taxon>
        <taxon>Thermotaleaceae</taxon>
        <taxon>Geosporobacter</taxon>
    </lineage>
</organism>
<dbReference type="Pfam" id="PF13424">
    <property type="entry name" value="TPR_12"/>
    <property type="match status" value="1"/>
</dbReference>
<dbReference type="GO" id="GO:0004672">
    <property type="term" value="F:protein kinase activity"/>
    <property type="evidence" value="ECO:0007669"/>
    <property type="project" value="InterPro"/>
</dbReference>
<dbReference type="CDD" id="cd01949">
    <property type="entry name" value="GGDEF"/>
    <property type="match status" value="1"/>
</dbReference>
<dbReference type="PROSITE" id="PS50011">
    <property type="entry name" value="PROTEIN_KINASE_DOM"/>
    <property type="match status" value="1"/>
</dbReference>
<dbReference type="GO" id="GO:0005524">
    <property type="term" value="F:ATP binding"/>
    <property type="evidence" value="ECO:0007669"/>
    <property type="project" value="InterPro"/>
</dbReference>